<name>A0A197JYU3_9FUNG</name>
<dbReference type="SUPFAM" id="SSF50630">
    <property type="entry name" value="Acid proteases"/>
    <property type="match status" value="1"/>
</dbReference>
<evidence type="ECO:0000256" key="4">
    <source>
        <dbReference type="SAM" id="MobiDB-lite"/>
    </source>
</evidence>
<feature type="signal peptide" evidence="5">
    <location>
        <begin position="1"/>
        <end position="19"/>
    </location>
</feature>
<evidence type="ECO:0000256" key="1">
    <source>
        <dbReference type="ARBA" id="ARBA00007447"/>
    </source>
</evidence>
<protein>
    <submittedName>
        <fullName evidence="7">Acid protease</fullName>
    </submittedName>
</protein>
<keyword evidence="7" id="KW-0645">Protease</keyword>
<evidence type="ECO:0000256" key="5">
    <source>
        <dbReference type="SAM" id="SignalP"/>
    </source>
</evidence>
<keyword evidence="5" id="KW-0732">Signal</keyword>
<dbReference type="InterPro" id="IPR001461">
    <property type="entry name" value="Aspartic_peptidase_A1"/>
</dbReference>
<dbReference type="OrthoDB" id="771136at2759"/>
<evidence type="ECO:0000313" key="8">
    <source>
        <dbReference type="Proteomes" id="UP000078512"/>
    </source>
</evidence>
<dbReference type="InterPro" id="IPR021109">
    <property type="entry name" value="Peptidase_aspartic_dom_sf"/>
</dbReference>
<dbReference type="Pfam" id="PF00026">
    <property type="entry name" value="Asp"/>
    <property type="match status" value="1"/>
</dbReference>
<gene>
    <name evidence="7" type="ORF">K457DRAFT_136802</name>
</gene>
<feature type="active site" evidence="2">
    <location>
        <position position="94"/>
    </location>
</feature>
<keyword evidence="3" id="KW-1015">Disulfide bond</keyword>
<feature type="region of interest" description="Disordered" evidence="4">
    <location>
        <begin position="46"/>
        <end position="65"/>
    </location>
</feature>
<keyword evidence="8" id="KW-1185">Reference proteome</keyword>
<reference evidence="7 8" key="1">
    <citation type="submission" date="2016-05" db="EMBL/GenBank/DDBJ databases">
        <title>Genome sequencing reveals origins of a unique bacterial endosymbiosis in the earliest lineages of terrestrial Fungi.</title>
        <authorList>
            <consortium name="DOE Joint Genome Institute"/>
            <person name="Uehling J."/>
            <person name="Gryganskyi A."/>
            <person name="Hameed K."/>
            <person name="Tschaplinski T."/>
            <person name="Misztal P."/>
            <person name="Wu S."/>
            <person name="Desiro A."/>
            <person name="Vande Pol N."/>
            <person name="Du Z.-Y."/>
            <person name="Zienkiewicz A."/>
            <person name="Zienkiewicz K."/>
            <person name="Morin E."/>
            <person name="Tisserant E."/>
            <person name="Splivallo R."/>
            <person name="Hainaut M."/>
            <person name="Henrissat B."/>
            <person name="Ohm R."/>
            <person name="Kuo A."/>
            <person name="Yan J."/>
            <person name="Lipzen A."/>
            <person name="Nolan M."/>
            <person name="Labutti K."/>
            <person name="Barry K."/>
            <person name="Goldstein A."/>
            <person name="Labbe J."/>
            <person name="Schadt C."/>
            <person name="Tuskan G."/>
            <person name="Grigoriev I."/>
            <person name="Martin F."/>
            <person name="Vilgalys R."/>
            <person name="Bonito G."/>
        </authorList>
    </citation>
    <scope>NUCLEOTIDE SEQUENCE [LARGE SCALE GENOMIC DNA]</scope>
    <source>
        <strain evidence="7 8">AG-77</strain>
    </source>
</reference>
<accession>A0A197JYU3</accession>
<dbReference type="Gene3D" id="2.40.70.10">
    <property type="entry name" value="Acid Proteases"/>
    <property type="match status" value="2"/>
</dbReference>
<dbReference type="GO" id="GO:0004190">
    <property type="term" value="F:aspartic-type endopeptidase activity"/>
    <property type="evidence" value="ECO:0007669"/>
    <property type="project" value="InterPro"/>
</dbReference>
<feature type="domain" description="Peptidase A1" evidence="6">
    <location>
        <begin position="76"/>
        <end position="401"/>
    </location>
</feature>
<keyword evidence="7" id="KW-0378">Hydrolase</keyword>
<dbReference type="Proteomes" id="UP000078512">
    <property type="component" value="Unassembled WGS sequence"/>
</dbReference>
<dbReference type="PANTHER" id="PTHR47966:SF51">
    <property type="entry name" value="BETA-SITE APP-CLEAVING ENZYME, ISOFORM A-RELATED"/>
    <property type="match status" value="1"/>
</dbReference>
<evidence type="ECO:0000256" key="2">
    <source>
        <dbReference type="PIRSR" id="PIRSR601461-1"/>
    </source>
</evidence>
<dbReference type="AlphaFoldDB" id="A0A197JYU3"/>
<evidence type="ECO:0000313" key="7">
    <source>
        <dbReference type="EMBL" id="OAQ30517.1"/>
    </source>
</evidence>
<dbReference type="PRINTS" id="PR00792">
    <property type="entry name" value="PEPSIN"/>
</dbReference>
<dbReference type="PANTHER" id="PTHR47966">
    <property type="entry name" value="BETA-SITE APP-CLEAVING ENZYME, ISOFORM A-RELATED"/>
    <property type="match status" value="1"/>
</dbReference>
<dbReference type="STRING" id="1314771.A0A197JYU3"/>
<dbReference type="EMBL" id="KV442034">
    <property type="protein sequence ID" value="OAQ30517.1"/>
    <property type="molecule type" value="Genomic_DNA"/>
</dbReference>
<proteinExistence type="inferred from homology"/>
<evidence type="ECO:0000259" key="6">
    <source>
        <dbReference type="PROSITE" id="PS51767"/>
    </source>
</evidence>
<feature type="chain" id="PRO_5008276409" evidence="5">
    <location>
        <begin position="20"/>
        <end position="404"/>
    </location>
</feature>
<evidence type="ECO:0000256" key="3">
    <source>
        <dbReference type="PIRSR" id="PIRSR601461-2"/>
    </source>
</evidence>
<organism evidence="7 8">
    <name type="scientific">Linnemannia elongata AG-77</name>
    <dbReference type="NCBI Taxonomy" id="1314771"/>
    <lineage>
        <taxon>Eukaryota</taxon>
        <taxon>Fungi</taxon>
        <taxon>Fungi incertae sedis</taxon>
        <taxon>Mucoromycota</taxon>
        <taxon>Mortierellomycotina</taxon>
        <taxon>Mortierellomycetes</taxon>
        <taxon>Mortierellales</taxon>
        <taxon>Mortierellaceae</taxon>
        <taxon>Linnemannia</taxon>
    </lineage>
</organism>
<dbReference type="GO" id="GO:0006508">
    <property type="term" value="P:proteolysis"/>
    <property type="evidence" value="ECO:0007669"/>
    <property type="project" value="UniProtKB-KW"/>
</dbReference>
<dbReference type="PROSITE" id="PS51767">
    <property type="entry name" value="PEPTIDASE_A1"/>
    <property type="match status" value="1"/>
</dbReference>
<dbReference type="InterPro" id="IPR033121">
    <property type="entry name" value="PEPTIDASE_A1"/>
</dbReference>
<feature type="disulfide bond" evidence="3">
    <location>
        <begin position="107"/>
        <end position="112"/>
    </location>
</feature>
<feature type="active site" evidence="2">
    <location>
        <position position="285"/>
    </location>
</feature>
<comment type="similarity">
    <text evidence="1">Belongs to the peptidase A1 family.</text>
</comment>
<sequence>MKCPLLIAGLLSLAITSRAEILRLQLHNPGENPVIDTINSLASLGSSGHAQAPFPGPQLSRQESRSSIPLKGYYKQIAKVEFGNPPQSLRLSLDLSSSNTYVVSSECIQDTCMDGRKFNASKSTTNHRIGRTFTTAGTQGIVSQDTLYIANTELLRQEFGEALFFYFMSPGFLGFDGSLGLAYDEDRRPGNSVTGRVSVVRNLLANRYVDQPIFALYLGSLRPNAPSGELTIGGLEHRRFSGTLSWHDVTKRGQWIVSVKGAAFKHGDRVSRIDFGRIDAPTQVDPSYPLIHLANQTAYYVNRRLGADRKDMDAQYHRLCEGIDKLGPVAIMIDNTNYWFSSEETFIRARDGVTCISIFQELPFAPDEERRTRGYEAVLGAVFLRKYYSAYDYGSHVIGFALAT</sequence>